<protein>
    <recommendedName>
        <fullName evidence="4">Flp pilus assembly protein, pilin Flp</fullName>
    </recommendedName>
</protein>
<sequence length="58" mass="5967">MINIMKTFLSDQEGAVTVDWVVLCAAVVALSAIGMNKIADNTLDLGGAVGTEIASQAE</sequence>
<evidence type="ECO:0008006" key="4">
    <source>
        <dbReference type="Google" id="ProtNLM"/>
    </source>
</evidence>
<organism evidence="2 3">
    <name type="scientific">Sedimentitalea nanhaiensis</name>
    <dbReference type="NCBI Taxonomy" id="999627"/>
    <lineage>
        <taxon>Bacteria</taxon>
        <taxon>Pseudomonadati</taxon>
        <taxon>Pseudomonadota</taxon>
        <taxon>Alphaproteobacteria</taxon>
        <taxon>Rhodobacterales</taxon>
        <taxon>Paracoccaceae</taxon>
        <taxon>Sedimentitalea</taxon>
    </lineage>
</organism>
<feature type="transmembrane region" description="Helical" evidence="1">
    <location>
        <begin position="20"/>
        <end position="39"/>
    </location>
</feature>
<keyword evidence="1" id="KW-1133">Transmembrane helix</keyword>
<name>A0A1I7AXZ4_9RHOB</name>
<gene>
    <name evidence="2" type="ORF">SAMN05216236_10817</name>
</gene>
<keyword evidence="1" id="KW-0472">Membrane</keyword>
<dbReference type="Proteomes" id="UP000182466">
    <property type="component" value="Unassembled WGS sequence"/>
</dbReference>
<proteinExistence type="predicted"/>
<dbReference type="RefSeq" id="WP_169730251.1">
    <property type="nucleotide sequence ID" value="NZ_FPAW01000008.1"/>
</dbReference>
<reference evidence="2 3" key="1">
    <citation type="submission" date="2016-10" db="EMBL/GenBank/DDBJ databases">
        <authorList>
            <person name="de Groot N.N."/>
        </authorList>
    </citation>
    <scope>NUCLEOTIDE SEQUENCE [LARGE SCALE GENOMIC DNA]</scope>
    <source>
        <strain evidence="2 3">CGMCC 1.10959</strain>
    </source>
</reference>
<keyword evidence="3" id="KW-1185">Reference proteome</keyword>
<keyword evidence="1" id="KW-0812">Transmembrane</keyword>
<evidence type="ECO:0000313" key="2">
    <source>
        <dbReference type="EMBL" id="SFT79810.1"/>
    </source>
</evidence>
<dbReference type="EMBL" id="FPAW01000008">
    <property type="protein sequence ID" value="SFT79810.1"/>
    <property type="molecule type" value="Genomic_DNA"/>
</dbReference>
<evidence type="ECO:0000256" key="1">
    <source>
        <dbReference type="SAM" id="Phobius"/>
    </source>
</evidence>
<dbReference type="AlphaFoldDB" id="A0A1I7AXZ4"/>
<evidence type="ECO:0000313" key="3">
    <source>
        <dbReference type="Proteomes" id="UP000182466"/>
    </source>
</evidence>
<accession>A0A1I7AXZ4</accession>
<dbReference type="STRING" id="999627.SAMN05216236_10817"/>